<evidence type="ECO:0000313" key="3">
    <source>
        <dbReference type="EMBL" id="QEA16389.1"/>
    </source>
</evidence>
<evidence type="ECO:0000256" key="2">
    <source>
        <dbReference type="SAM" id="Phobius"/>
    </source>
</evidence>
<keyword evidence="4" id="KW-1185">Reference proteome</keyword>
<name>A0A5B8S4B7_9SPHN</name>
<protein>
    <submittedName>
        <fullName evidence="3">Uncharacterized protein</fullName>
    </submittedName>
</protein>
<dbReference type="RefSeq" id="WP_147090470.1">
    <property type="nucleotide sequence ID" value="NZ_BAABJD010000006.1"/>
</dbReference>
<keyword evidence="2" id="KW-0812">Transmembrane</keyword>
<evidence type="ECO:0000313" key="4">
    <source>
        <dbReference type="Proteomes" id="UP000321172"/>
    </source>
</evidence>
<feature type="transmembrane region" description="Helical" evidence="2">
    <location>
        <begin position="30"/>
        <end position="52"/>
    </location>
</feature>
<dbReference type="AlphaFoldDB" id="A0A5B8S4B7"/>
<keyword evidence="2" id="KW-1133">Transmembrane helix</keyword>
<dbReference type="KEGG" id="ngf:FRF71_09730"/>
<reference evidence="3 4" key="1">
    <citation type="journal article" date="2013" name="J. Microbiol. Biotechnol.">
        <title>Novosphingobium ginsenosidimutans sp. nov., with the ability to convert ginsenoside.</title>
        <authorList>
            <person name="Kim J.K."/>
            <person name="He D."/>
            <person name="Liu Q.M."/>
            <person name="Park H.Y."/>
            <person name="Jung M.S."/>
            <person name="Yoon M.H."/>
            <person name="Kim S.C."/>
            <person name="Im W.T."/>
        </authorList>
    </citation>
    <scope>NUCLEOTIDE SEQUENCE [LARGE SCALE GENOMIC DNA]</scope>
    <source>
        <strain evidence="3 4">FW-6</strain>
    </source>
</reference>
<dbReference type="EMBL" id="CP042345">
    <property type="protein sequence ID" value="QEA16389.1"/>
    <property type="molecule type" value="Genomic_DNA"/>
</dbReference>
<accession>A0A5B8S4B7</accession>
<organism evidence="3 4">
    <name type="scientific">Novosphingobium ginsenosidimutans</name>
    <dbReference type="NCBI Taxonomy" id="1176536"/>
    <lineage>
        <taxon>Bacteria</taxon>
        <taxon>Pseudomonadati</taxon>
        <taxon>Pseudomonadota</taxon>
        <taxon>Alphaproteobacteria</taxon>
        <taxon>Sphingomonadales</taxon>
        <taxon>Sphingomonadaceae</taxon>
        <taxon>Novosphingobium</taxon>
    </lineage>
</organism>
<feature type="region of interest" description="Disordered" evidence="1">
    <location>
        <begin position="1"/>
        <end position="24"/>
    </location>
</feature>
<gene>
    <name evidence="3" type="ORF">FRF71_09730</name>
</gene>
<dbReference type="Proteomes" id="UP000321172">
    <property type="component" value="Chromosome"/>
</dbReference>
<sequence>MRGELEYGSMDEPQIERTTDEARAGSTPGIVRWVLLVSLILLLLAFGLVLALSMKNDQAPASQDAPQKAPETSG</sequence>
<keyword evidence="2" id="KW-0472">Membrane</keyword>
<proteinExistence type="predicted"/>
<feature type="compositionally biased region" description="Basic and acidic residues" evidence="1">
    <location>
        <begin position="14"/>
        <end position="23"/>
    </location>
</feature>
<evidence type="ECO:0000256" key="1">
    <source>
        <dbReference type="SAM" id="MobiDB-lite"/>
    </source>
</evidence>